<sequence length="183" mass="19787">MAGLETTATVLGITDGTVRQIVSFYDFVRELQGAPSEVVKVREETEAVVKCLGGLSFLKTASQCVQDKARGVGLSDSVDQCGRACEKLEQDLRKWTAGGMETVSARLRVVSHKARIAKYKADIATAKSTIDLAISVATLFILVQRGASDDEKKKATIAELKLQIAQTIAEAKRERARSSSAPW</sequence>
<reference evidence="2" key="1">
    <citation type="submission" date="2023-10" db="EMBL/GenBank/DDBJ databases">
        <authorList>
            <person name="Hackl T."/>
        </authorList>
    </citation>
    <scope>NUCLEOTIDE SEQUENCE</scope>
</reference>
<dbReference type="AlphaFoldDB" id="A0AAI8YBA6"/>
<protein>
    <submittedName>
        <fullName evidence="2">Uu.00g038070.m01.CDS01</fullName>
    </submittedName>
</protein>
<proteinExistence type="predicted"/>
<evidence type="ECO:0000313" key="2">
    <source>
        <dbReference type="EMBL" id="CAJ2500954.1"/>
    </source>
</evidence>
<dbReference type="InterPro" id="IPR031348">
    <property type="entry name" value="PigL_N"/>
</dbReference>
<evidence type="ECO:0000259" key="1">
    <source>
        <dbReference type="Pfam" id="PF17111"/>
    </source>
</evidence>
<evidence type="ECO:0000313" key="3">
    <source>
        <dbReference type="Proteomes" id="UP001295740"/>
    </source>
</evidence>
<keyword evidence="3" id="KW-1185">Reference proteome</keyword>
<accession>A0AAI8YBA6</accession>
<organism evidence="2 3">
    <name type="scientific">Anthostomella pinea</name>
    <dbReference type="NCBI Taxonomy" id="933095"/>
    <lineage>
        <taxon>Eukaryota</taxon>
        <taxon>Fungi</taxon>
        <taxon>Dikarya</taxon>
        <taxon>Ascomycota</taxon>
        <taxon>Pezizomycotina</taxon>
        <taxon>Sordariomycetes</taxon>
        <taxon>Xylariomycetidae</taxon>
        <taxon>Xylariales</taxon>
        <taxon>Xylariaceae</taxon>
        <taxon>Anthostomella</taxon>
    </lineage>
</organism>
<feature type="domain" description="Azaphilone pigments biosynthesis cluster protein L N-terminal" evidence="1">
    <location>
        <begin position="4"/>
        <end position="139"/>
    </location>
</feature>
<dbReference type="Proteomes" id="UP001295740">
    <property type="component" value="Unassembled WGS sequence"/>
</dbReference>
<name>A0AAI8YBA6_9PEZI</name>
<gene>
    <name evidence="2" type="ORF">KHLLAP_LOCUS1422</name>
</gene>
<dbReference type="EMBL" id="CAUWAG010000003">
    <property type="protein sequence ID" value="CAJ2500954.1"/>
    <property type="molecule type" value="Genomic_DNA"/>
</dbReference>
<dbReference type="Pfam" id="PF17111">
    <property type="entry name" value="PigL_N"/>
    <property type="match status" value="1"/>
</dbReference>
<comment type="caution">
    <text evidence="2">The sequence shown here is derived from an EMBL/GenBank/DDBJ whole genome shotgun (WGS) entry which is preliminary data.</text>
</comment>